<dbReference type="PROSITE" id="PS51257">
    <property type="entry name" value="PROKAR_LIPOPROTEIN"/>
    <property type="match status" value="1"/>
</dbReference>
<dbReference type="SUPFAM" id="SSF49452">
    <property type="entry name" value="Starch-binding domain-like"/>
    <property type="match status" value="1"/>
</dbReference>
<dbReference type="Proteomes" id="UP000603640">
    <property type="component" value="Unassembled WGS sequence"/>
</dbReference>
<organism evidence="6 7">
    <name type="scientific">Pontibacter cellulosilyticus</name>
    <dbReference type="NCBI Taxonomy" id="1720253"/>
    <lineage>
        <taxon>Bacteria</taxon>
        <taxon>Pseudomonadati</taxon>
        <taxon>Bacteroidota</taxon>
        <taxon>Cytophagia</taxon>
        <taxon>Cytophagales</taxon>
        <taxon>Hymenobacteraceae</taxon>
        <taxon>Pontibacter</taxon>
    </lineage>
</organism>
<dbReference type="GO" id="GO:0030246">
    <property type="term" value="F:carbohydrate binding"/>
    <property type="evidence" value="ECO:0007669"/>
    <property type="project" value="InterPro"/>
</dbReference>
<evidence type="ECO:0000256" key="1">
    <source>
        <dbReference type="ARBA" id="ARBA00022729"/>
    </source>
</evidence>
<evidence type="ECO:0000259" key="5">
    <source>
        <dbReference type="Pfam" id="PF14686"/>
    </source>
</evidence>
<keyword evidence="7" id="KW-1185">Reference proteome</keyword>
<protein>
    <submittedName>
        <fullName evidence="6">Ig-like domain-containing protein</fullName>
    </submittedName>
</protein>
<evidence type="ECO:0000256" key="3">
    <source>
        <dbReference type="SAM" id="SignalP"/>
    </source>
</evidence>
<proteinExistence type="predicted"/>
<feature type="domain" description="Rhamnogalacturonan lyase" evidence="5">
    <location>
        <begin position="161"/>
        <end position="208"/>
    </location>
</feature>
<reference evidence="6" key="1">
    <citation type="submission" date="2020-08" db="EMBL/GenBank/DDBJ databases">
        <title>Pontibacter sp. SD6 16S ribosomal RNA gene Genome sequencing and assembly.</title>
        <authorList>
            <person name="Kang M."/>
        </authorList>
    </citation>
    <scope>NUCLEOTIDE SEQUENCE</scope>
    <source>
        <strain evidence="6">SD6</strain>
    </source>
</reference>
<dbReference type="AlphaFoldDB" id="A0A923NA42"/>
<evidence type="ECO:0000313" key="7">
    <source>
        <dbReference type="Proteomes" id="UP000603640"/>
    </source>
</evidence>
<gene>
    <name evidence="6" type="ORF">H8S84_14935</name>
</gene>
<dbReference type="EMBL" id="JACRVF010000004">
    <property type="protein sequence ID" value="MBC5994141.1"/>
    <property type="molecule type" value="Genomic_DNA"/>
</dbReference>
<comment type="caution">
    <text evidence="6">The sequence shown here is derived from an EMBL/GenBank/DDBJ whole genome shotgun (WGS) entry which is preliminary data.</text>
</comment>
<dbReference type="InterPro" id="IPR014755">
    <property type="entry name" value="Cu-Rt/internalin_Ig-like"/>
</dbReference>
<dbReference type="Pfam" id="PF14686">
    <property type="entry name" value="fn3_3"/>
    <property type="match status" value="1"/>
</dbReference>
<evidence type="ECO:0000313" key="6">
    <source>
        <dbReference type="EMBL" id="MBC5994141.1"/>
    </source>
</evidence>
<dbReference type="InterPro" id="IPR013784">
    <property type="entry name" value="Carb-bd-like_fold"/>
</dbReference>
<name>A0A923NA42_9BACT</name>
<accession>A0A923NA42</accession>
<evidence type="ECO:0000256" key="2">
    <source>
        <dbReference type="SAM" id="MobiDB-lite"/>
    </source>
</evidence>
<feature type="domain" description="SbsA Ig-like" evidence="4">
    <location>
        <begin position="31"/>
        <end position="130"/>
    </location>
</feature>
<dbReference type="Gene3D" id="2.60.40.1220">
    <property type="match status" value="1"/>
</dbReference>
<dbReference type="Pfam" id="PF13205">
    <property type="entry name" value="Big_5"/>
    <property type="match status" value="1"/>
</dbReference>
<feature type="region of interest" description="Disordered" evidence="2">
    <location>
        <begin position="22"/>
        <end position="44"/>
    </location>
</feature>
<dbReference type="RefSeq" id="WP_187068159.1">
    <property type="nucleotide sequence ID" value="NZ_JACRVF010000004.1"/>
</dbReference>
<feature type="chain" id="PRO_5037688744" evidence="3">
    <location>
        <begin position="25"/>
        <end position="537"/>
    </location>
</feature>
<evidence type="ECO:0000259" key="4">
    <source>
        <dbReference type="Pfam" id="PF13205"/>
    </source>
</evidence>
<dbReference type="Gene3D" id="2.60.40.1120">
    <property type="entry name" value="Carboxypeptidase-like, regulatory domain"/>
    <property type="match status" value="1"/>
</dbReference>
<dbReference type="InterPro" id="IPR029413">
    <property type="entry name" value="RG-lyase_II"/>
</dbReference>
<keyword evidence="1 3" id="KW-0732">Signal</keyword>
<feature type="signal peptide" evidence="3">
    <location>
        <begin position="1"/>
        <end position="24"/>
    </location>
</feature>
<dbReference type="InterPro" id="IPR032812">
    <property type="entry name" value="SbsA_Ig"/>
</dbReference>
<sequence length="537" mass="59617">MKLTQKILILSTAILAASCASVSAPEGGPKDETPPTLVSSNPKDQQLNVSTKVITLTFDEEVQQNKLNSELLITPNTDNRYKVKNERNVLKLEFEKPLQENTTYTLNFRDGITDITEKNKAANLKLSFSTGAYIDSSKVSGTVVDLLTQKPQKEAIVALYPTTDTLSVRKNKPYYQTQTDAAGKFELTNIKEGQYRIYALADKNNNAFYDNEEEKIGYLEQPITITASTQPVTLELVKIDTKKPILNRRENYTDRFTANYNEGIKTFKATTVQAPSIKIASKIIQVGKAAELFKTAGYNGGKTILTAVDSAGNIAVDTLEIKFEGKRAQRIKGAQRKVVNTTSNENKAVGSMVVLELETPIAITGKEPVSILADTTVIRKLKYPEELKLDSTKTEVSFKMPSIDARNKRISLLLDSTAIKPIEGGPIKFVPIPITLAENGGVGSVKGTVDTKYKSYTIQLLGQDDKVVKQVTNLKTFDFKNISPGTYKIRVLIDENNNGKWEAGDPEFKRKPEKVYLYDKSLEVRANWEMEGVKLSF</sequence>